<keyword evidence="11" id="KW-0067">ATP-binding</keyword>
<accession>C5L4W3</accession>
<gene>
    <name evidence="13" type="ORF">Pmar_PMAR013092</name>
</gene>
<protein>
    <recommendedName>
        <fullName evidence="11">CDP-diacylglycerol--glycerol-3-phosphate 3-phosphatidyltransferase</fullName>
        <ecNumber evidence="11">2.7.8.5</ecNumber>
    </recommendedName>
</protein>
<dbReference type="GO" id="GO:0005840">
    <property type="term" value="C:ribosome"/>
    <property type="evidence" value="ECO:0007669"/>
    <property type="project" value="InterPro"/>
</dbReference>
<dbReference type="PROSITE" id="PS50035">
    <property type="entry name" value="PLD"/>
    <property type="match status" value="1"/>
</dbReference>
<dbReference type="SUPFAM" id="SSF54995">
    <property type="entry name" value="Ribosomal protein S6"/>
    <property type="match status" value="1"/>
</dbReference>
<evidence type="ECO:0000256" key="10">
    <source>
        <dbReference type="ARBA" id="ARBA00048586"/>
    </source>
</evidence>
<dbReference type="SMART" id="SM00155">
    <property type="entry name" value="PLDc"/>
    <property type="match status" value="1"/>
</dbReference>
<reference evidence="13 14" key="1">
    <citation type="submission" date="2008-07" db="EMBL/GenBank/DDBJ databases">
        <authorList>
            <person name="El-Sayed N."/>
            <person name="Caler E."/>
            <person name="Inman J."/>
            <person name="Amedeo P."/>
            <person name="Hass B."/>
            <person name="Wortman J."/>
        </authorList>
    </citation>
    <scope>NUCLEOTIDE SEQUENCE [LARGE SCALE GENOMIC DNA]</scope>
    <source>
        <strain evidence="14">ATCC 50983 / TXsc</strain>
    </source>
</reference>
<keyword evidence="9 11" id="KW-1208">Phospholipid metabolism</keyword>
<dbReference type="Pfam" id="PF01250">
    <property type="entry name" value="Ribosomal_S6"/>
    <property type="match status" value="1"/>
</dbReference>
<keyword evidence="5 11" id="KW-0808">Transferase</keyword>
<dbReference type="AlphaFoldDB" id="C5L4W3"/>
<dbReference type="EMBL" id="GG679185">
    <property type="protein sequence ID" value="EER08183.1"/>
    <property type="molecule type" value="Genomic_DNA"/>
</dbReference>
<evidence type="ECO:0000256" key="9">
    <source>
        <dbReference type="ARBA" id="ARBA00023264"/>
    </source>
</evidence>
<keyword evidence="11" id="KW-0547">Nucleotide-binding</keyword>
<evidence type="ECO:0000256" key="3">
    <source>
        <dbReference type="ARBA" id="ARBA00010682"/>
    </source>
</evidence>
<keyword evidence="6" id="KW-0677">Repeat</keyword>
<evidence type="ECO:0000256" key="7">
    <source>
        <dbReference type="ARBA" id="ARBA00023098"/>
    </source>
</evidence>
<dbReference type="SUPFAM" id="SSF56024">
    <property type="entry name" value="Phospholipase D/nuclease"/>
    <property type="match status" value="1"/>
</dbReference>
<dbReference type="OMA" id="WLWDARY"/>
<dbReference type="GO" id="GO:0005739">
    <property type="term" value="C:mitochondrion"/>
    <property type="evidence" value="ECO:0007669"/>
    <property type="project" value="UniProtKB-SubCell"/>
</dbReference>
<dbReference type="InterPro" id="IPR000529">
    <property type="entry name" value="Ribosomal_bS6"/>
</dbReference>
<dbReference type="GeneID" id="9064363"/>
<evidence type="ECO:0000256" key="1">
    <source>
        <dbReference type="ARBA" id="ARBA00005042"/>
    </source>
</evidence>
<evidence type="ECO:0000256" key="5">
    <source>
        <dbReference type="ARBA" id="ARBA00022679"/>
    </source>
</evidence>
<dbReference type="PANTHER" id="PTHR12586">
    <property type="entry name" value="CDP-DIACYLGLYCEROL--SERINE O-PHOSPHATIDYLTRANSFERASE"/>
    <property type="match status" value="1"/>
</dbReference>
<keyword evidence="8 11" id="KW-0594">Phospholipid biosynthesis</keyword>
<comment type="pathway">
    <text evidence="1 11">Phospholipid metabolism; phosphatidylglycerol biosynthesis; phosphatidylglycerol from CDP-diacylglycerol: step 1/2.</text>
</comment>
<evidence type="ECO:0000259" key="12">
    <source>
        <dbReference type="PROSITE" id="PS50035"/>
    </source>
</evidence>
<keyword evidence="11" id="KW-0496">Mitochondrion</keyword>
<name>C5L4W3_PERM5</name>
<proteinExistence type="inferred from homology"/>
<keyword evidence="4 11" id="KW-0444">Lipid biosynthesis</keyword>
<dbReference type="CDD" id="cd09137">
    <property type="entry name" value="PLDc_PGS1_euk_2"/>
    <property type="match status" value="1"/>
</dbReference>
<dbReference type="Proteomes" id="UP000007800">
    <property type="component" value="Unassembled WGS sequence"/>
</dbReference>
<dbReference type="InterPro" id="IPR014717">
    <property type="entry name" value="Transl_elong_EF1B/ribsomal_bS6"/>
</dbReference>
<dbReference type="InterPro" id="IPR001736">
    <property type="entry name" value="PLipase_D/transphosphatidylase"/>
</dbReference>
<comment type="similarity">
    <text evidence="3 11">Belongs to the CDP-alcohol phosphatidyltransferase class-II family.</text>
</comment>
<keyword evidence="14" id="KW-1185">Reference proteome</keyword>
<dbReference type="GO" id="GO:0019843">
    <property type="term" value="F:rRNA binding"/>
    <property type="evidence" value="ECO:0007669"/>
    <property type="project" value="InterPro"/>
</dbReference>
<dbReference type="GO" id="GO:0003735">
    <property type="term" value="F:structural constituent of ribosome"/>
    <property type="evidence" value="ECO:0007669"/>
    <property type="project" value="InterPro"/>
</dbReference>
<evidence type="ECO:0000256" key="4">
    <source>
        <dbReference type="ARBA" id="ARBA00022516"/>
    </source>
</evidence>
<dbReference type="Gene3D" id="3.30.870.10">
    <property type="entry name" value="Endonuclease Chain A"/>
    <property type="match status" value="2"/>
</dbReference>
<dbReference type="EC" id="2.7.8.5" evidence="11"/>
<dbReference type="Gene3D" id="3.30.70.60">
    <property type="match status" value="1"/>
</dbReference>
<dbReference type="InterPro" id="IPR035980">
    <property type="entry name" value="Ribosomal_bS6_sf"/>
</dbReference>
<dbReference type="CDD" id="cd15465">
    <property type="entry name" value="bS6_mito"/>
    <property type="match status" value="1"/>
</dbReference>
<evidence type="ECO:0000256" key="6">
    <source>
        <dbReference type="ARBA" id="ARBA00022737"/>
    </source>
</evidence>
<dbReference type="PANTHER" id="PTHR12586:SF1">
    <property type="entry name" value="CDP-DIACYLGLYCEROL--GLYCEROL-3-PHOSPHATE 3-PHOSPHATIDYLTRANSFERASE, MITOCHONDRIAL"/>
    <property type="match status" value="1"/>
</dbReference>
<comment type="similarity">
    <text evidence="2">Belongs to the bacterial ribosomal protein bS6 family.</text>
</comment>
<feature type="domain" description="PLD phosphodiesterase" evidence="12">
    <location>
        <begin position="138"/>
        <end position="164"/>
    </location>
</feature>
<dbReference type="FunCoup" id="C5L4W3">
    <property type="interactions" value="441"/>
</dbReference>
<evidence type="ECO:0000256" key="11">
    <source>
        <dbReference type="RuleBase" id="RU365024"/>
    </source>
</evidence>
<dbReference type="InterPro" id="IPR016270">
    <property type="entry name" value="PGS1"/>
</dbReference>
<dbReference type="GO" id="GO:0008444">
    <property type="term" value="F:CDP-diacylglycerol-glycerol-3-phosphate 3-phosphatidyltransferase activity"/>
    <property type="evidence" value="ECO:0007669"/>
    <property type="project" value="UniProtKB-EC"/>
</dbReference>
<comment type="subcellular location">
    <subcellularLocation>
        <location evidence="11">Mitochondrion</location>
    </subcellularLocation>
</comment>
<evidence type="ECO:0000313" key="13">
    <source>
        <dbReference type="EMBL" id="EER08183.1"/>
    </source>
</evidence>
<dbReference type="GO" id="GO:0032049">
    <property type="term" value="P:cardiolipin biosynthetic process"/>
    <property type="evidence" value="ECO:0007669"/>
    <property type="project" value="InterPro"/>
</dbReference>
<dbReference type="GO" id="GO:0006412">
    <property type="term" value="P:translation"/>
    <property type="evidence" value="ECO:0007669"/>
    <property type="project" value="InterPro"/>
</dbReference>
<dbReference type="RefSeq" id="XP_002776367.1">
    <property type="nucleotide sequence ID" value="XM_002776321.1"/>
</dbReference>
<dbReference type="GO" id="GO:0005524">
    <property type="term" value="F:ATP binding"/>
    <property type="evidence" value="ECO:0007669"/>
    <property type="project" value="UniProtKB-KW"/>
</dbReference>
<comment type="function">
    <text evidence="11">Functions in the biosynthesis of the anionic phospholipids phosphatidylglycerol and cardiolipin.</text>
</comment>
<evidence type="ECO:0000313" key="14">
    <source>
        <dbReference type="Proteomes" id="UP000007800"/>
    </source>
</evidence>
<evidence type="ECO:0000256" key="8">
    <source>
        <dbReference type="ARBA" id="ARBA00023209"/>
    </source>
</evidence>
<evidence type="ECO:0000256" key="2">
    <source>
        <dbReference type="ARBA" id="ARBA00009512"/>
    </source>
</evidence>
<sequence length="615" mass="70193">MSEKDETRIFSFEIPDSAIDVYYTPEDFYEEVLALIRGAKTRCKMITLYVGTGDREREMLRALGRECNAPERTLVMDYLRGTRKDHKTGASSVSLCKKEVLHDHTGELIRNPAELKFFCSPMYKGAGRVFLRERQNEVLGVQHMKAIVADDTVLLTGANFGGSYFRDRQDRCLVLRNCPDIAEFVSSVIDAVSSASIDVGEARHGQHHDAPKSKETKRILRENFEKVFDKFKDFNGGKLLALSLLVYLNGRDGSTVGRDSPVPEPKNTKRCIVQVGIQCGYLNMHADQELLWRLLEIMGDGDGSRLVMASGYANPPPGIEGMLASRPIDVIVACPKANSFYKSGGLSQHIPDMYTTMEVDLMKRLTRGTLHEYERPYWTFHAKGIWGYRSVGSTPVGCLVGSSNYGYRARDRDLEMSFLFRTKEGSAFSGKLQKEVDNMMEYSSTVPTPSELITARNIPAWVQTFTRNDLLGMPFYRTYFLVHNEVTNHELRCLVKEMARAVTNNRGVVFSFEDLGWRNLPYFLLKQGYRRKFFYGRWFTMNFGAHPASWNAIEEIGRHNTGILRLSTEKVTPYNNMWKLRYLRTRLGSTFYKPISFYTGTTEKETNMPNEDFSI</sequence>
<comment type="catalytic activity">
    <reaction evidence="10 11">
        <text>a CDP-1,2-diacyl-sn-glycerol + sn-glycerol 3-phosphate = a 1,2-diacyl-sn-glycero-3-phospho-(1'-sn-glycero-3'-phosphate) + CMP + H(+)</text>
        <dbReference type="Rhea" id="RHEA:12593"/>
        <dbReference type="ChEBI" id="CHEBI:15378"/>
        <dbReference type="ChEBI" id="CHEBI:57597"/>
        <dbReference type="ChEBI" id="CHEBI:58332"/>
        <dbReference type="ChEBI" id="CHEBI:60110"/>
        <dbReference type="ChEBI" id="CHEBI:60377"/>
        <dbReference type="EC" id="2.7.8.5"/>
    </reaction>
</comment>
<dbReference type="UniPathway" id="UPA00084">
    <property type="reaction ID" value="UER00503"/>
</dbReference>
<keyword evidence="7 11" id="KW-0443">Lipid metabolism</keyword>
<organism evidence="14">
    <name type="scientific">Perkinsus marinus (strain ATCC 50983 / TXsc)</name>
    <dbReference type="NCBI Taxonomy" id="423536"/>
    <lineage>
        <taxon>Eukaryota</taxon>
        <taxon>Sar</taxon>
        <taxon>Alveolata</taxon>
        <taxon>Perkinsozoa</taxon>
        <taxon>Perkinsea</taxon>
        <taxon>Perkinsida</taxon>
        <taxon>Perkinsidae</taxon>
        <taxon>Perkinsus</taxon>
    </lineage>
</organism>
<dbReference type="CDD" id="cd09135">
    <property type="entry name" value="PLDc_PGS1_euk_1"/>
    <property type="match status" value="1"/>
</dbReference>
<dbReference type="InParanoid" id="C5L4W3"/>
<dbReference type="OrthoDB" id="10259681at2759"/>